<feature type="compositionally biased region" description="Basic residues" evidence="13">
    <location>
        <begin position="555"/>
        <end position="569"/>
    </location>
</feature>
<protein>
    <submittedName>
        <fullName evidence="16">LOW QUALITY PROTEIN: pickpocket protein 19-like</fullName>
    </submittedName>
</protein>
<accession>A0ABM3V365</accession>
<keyword evidence="8 12" id="KW-0406">Ion transport</keyword>
<evidence type="ECO:0000256" key="2">
    <source>
        <dbReference type="ARBA" id="ARBA00007193"/>
    </source>
</evidence>
<dbReference type="InterPro" id="IPR001873">
    <property type="entry name" value="ENaC"/>
</dbReference>
<dbReference type="Pfam" id="PF00858">
    <property type="entry name" value="ASC"/>
    <property type="match status" value="1"/>
</dbReference>
<proteinExistence type="inferred from homology"/>
<name>A0ABM3V365_MUSDO</name>
<evidence type="ECO:0000256" key="13">
    <source>
        <dbReference type="SAM" id="MobiDB-lite"/>
    </source>
</evidence>
<evidence type="ECO:0000256" key="14">
    <source>
        <dbReference type="SAM" id="Phobius"/>
    </source>
</evidence>
<dbReference type="PANTHER" id="PTHR11690">
    <property type="entry name" value="AMILORIDE-SENSITIVE SODIUM CHANNEL-RELATED"/>
    <property type="match status" value="1"/>
</dbReference>
<evidence type="ECO:0000256" key="3">
    <source>
        <dbReference type="ARBA" id="ARBA00022448"/>
    </source>
</evidence>
<sequence>MLYAKDFEYFKPKALRKSYLQTFENNNGKNKKFLRQPRIQSASNAMESKKESNTLCSILKPYVREYCDTSSLHGFRYLTHPELKYYEKIIWLLIIIATTVACCVVYFDLSELYYNQRIQTTVEDSVHPLFMIAFPSIGLCLPYRIDWQRLQNEAVKEFLPSNATAETIQTFYAFFDILGSLKFSDLERLGPLFSNNSQVNLSLIDHLNINSVMRYLTYSCNEAFVGHCVWRNKRYNCCDLFALERTEVGFCFVFNSMVNPDDKAKAERSPFYPYHNSKAGEGTGLKARMVIDESRIPPDVRGIYVMIKKPDQWNADVKYANYNTYTKLAISTQITETNDRIKVVKPEVRRCIFEDESNSDVYMKIPGLRYWVGNCRTRCHQQYVLKYCKCNLELFFPRTKVDNFTRCKPSDFKCIYDHSHIFAEEQHAFEKQFIDDVANDSMTCSCFNSCRQILYDGFFSRAELEGIDPADKNKYVQLDIFSQSSYILKYRKSIRFTFVELVANFGGIMGLFLGASLLSAVELVYYFTIGLYVRLHKQIRELFVTRHKKPKVQRTRIQHKNVKTSKKRQNSPYKY</sequence>
<evidence type="ECO:0000256" key="1">
    <source>
        <dbReference type="ARBA" id="ARBA00004141"/>
    </source>
</evidence>
<keyword evidence="11 12" id="KW-0407">Ion channel</keyword>
<comment type="subcellular location">
    <subcellularLocation>
        <location evidence="1">Membrane</location>
        <topology evidence="1">Multi-pass membrane protein</topology>
    </subcellularLocation>
</comment>
<evidence type="ECO:0000256" key="7">
    <source>
        <dbReference type="ARBA" id="ARBA00023053"/>
    </source>
</evidence>
<keyword evidence="9 14" id="KW-0472">Membrane</keyword>
<keyword evidence="10 12" id="KW-0739">Sodium transport</keyword>
<keyword evidence="5 12" id="KW-0812">Transmembrane</keyword>
<evidence type="ECO:0000256" key="8">
    <source>
        <dbReference type="ARBA" id="ARBA00023065"/>
    </source>
</evidence>
<dbReference type="Gene3D" id="1.10.287.770">
    <property type="entry name" value="YojJ-like"/>
    <property type="match status" value="1"/>
</dbReference>
<keyword evidence="7" id="KW-0915">Sodium</keyword>
<evidence type="ECO:0000313" key="15">
    <source>
        <dbReference type="Proteomes" id="UP001652621"/>
    </source>
</evidence>
<evidence type="ECO:0000256" key="6">
    <source>
        <dbReference type="ARBA" id="ARBA00022989"/>
    </source>
</evidence>
<evidence type="ECO:0000256" key="9">
    <source>
        <dbReference type="ARBA" id="ARBA00023136"/>
    </source>
</evidence>
<dbReference type="GeneID" id="109613753"/>
<reference evidence="16" key="1">
    <citation type="submission" date="2025-08" db="UniProtKB">
        <authorList>
            <consortium name="RefSeq"/>
        </authorList>
    </citation>
    <scope>IDENTIFICATION</scope>
    <source>
        <strain evidence="16">Aabys</strain>
        <tissue evidence="16">Whole body</tissue>
    </source>
</reference>
<dbReference type="RefSeq" id="XP_058980215.1">
    <property type="nucleotide sequence ID" value="XM_059124232.1"/>
</dbReference>
<organism evidence="15 16">
    <name type="scientific">Musca domestica</name>
    <name type="common">House fly</name>
    <dbReference type="NCBI Taxonomy" id="7370"/>
    <lineage>
        <taxon>Eukaryota</taxon>
        <taxon>Metazoa</taxon>
        <taxon>Ecdysozoa</taxon>
        <taxon>Arthropoda</taxon>
        <taxon>Hexapoda</taxon>
        <taxon>Insecta</taxon>
        <taxon>Pterygota</taxon>
        <taxon>Neoptera</taxon>
        <taxon>Endopterygota</taxon>
        <taxon>Diptera</taxon>
        <taxon>Brachycera</taxon>
        <taxon>Muscomorpha</taxon>
        <taxon>Muscoidea</taxon>
        <taxon>Muscidae</taxon>
        <taxon>Musca</taxon>
    </lineage>
</organism>
<feature type="transmembrane region" description="Helical" evidence="14">
    <location>
        <begin position="89"/>
        <end position="107"/>
    </location>
</feature>
<keyword evidence="4 12" id="KW-0894">Sodium channel</keyword>
<dbReference type="Proteomes" id="UP001652621">
    <property type="component" value="Unplaced"/>
</dbReference>
<keyword evidence="6 14" id="KW-1133">Transmembrane helix</keyword>
<keyword evidence="3 12" id="KW-0813">Transport</keyword>
<dbReference type="PRINTS" id="PR01078">
    <property type="entry name" value="AMINACHANNEL"/>
</dbReference>
<evidence type="ECO:0000313" key="16">
    <source>
        <dbReference type="RefSeq" id="XP_058980215.1"/>
    </source>
</evidence>
<dbReference type="PANTHER" id="PTHR11690:SF288">
    <property type="entry name" value="AMILORIDE-SENSITIVE NA+ CHANNEL-RELATED"/>
    <property type="match status" value="1"/>
</dbReference>
<evidence type="ECO:0000256" key="5">
    <source>
        <dbReference type="ARBA" id="ARBA00022692"/>
    </source>
</evidence>
<evidence type="ECO:0000256" key="4">
    <source>
        <dbReference type="ARBA" id="ARBA00022461"/>
    </source>
</evidence>
<evidence type="ECO:0000256" key="12">
    <source>
        <dbReference type="RuleBase" id="RU000679"/>
    </source>
</evidence>
<gene>
    <name evidence="16" type="primary">LOC109613753</name>
</gene>
<evidence type="ECO:0000256" key="10">
    <source>
        <dbReference type="ARBA" id="ARBA00023201"/>
    </source>
</evidence>
<comment type="similarity">
    <text evidence="2 12">Belongs to the amiloride-sensitive sodium channel (TC 1.A.6) family.</text>
</comment>
<keyword evidence="15" id="KW-1185">Reference proteome</keyword>
<feature type="region of interest" description="Disordered" evidence="13">
    <location>
        <begin position="555"/>
        <end position="575"/>
    </location>
</feature>
<evidence type="ECO:0000256" key="11">
    <source>
        <dbReference type="ARBA" id="ARBA00023303"/>
    </source>
</evidence>
<feature type="transmembrane region" description="Helical" evidence="14">
    <location>
        <begin position="501"/>
        <end position="527"/>
    </location>
</feature>